<reference evidence="2" key="1">
    <citation type="submission" date="2023-07" db="EMBL/GenBank/DDBJ databases">
        <title>draft genome sequence of fig (Ficus carica).</title>
        <authorList>
            <person name="Takahashi T."/>
            <person name="Nishimura K."/>
        </authorList>
    </citation>
    <scope>NUCLEOTIDE SEQUENCE</scope>
</reference>
<name>A0AA87ZAP2_FICCA</name>
<comment type="caution">
    <text evidence="2">The sequence shown here is derived from an EMBL/GenBank/DDBJ whole genome shotgun (WGS) entry which is preliminary data.</text>
</comment>
<dbReference type="EMBL" id="BTGU01002011">
    <property type="protein sequence ID" value="GMN32763.1"/>
    <property type="molecule type" value="Genomic_DNA"/>
</dbReference>
<dbReference type="Proteomes" id="UP001187192">
    <property type="component" value="Unassembled WGS sequence"/>
</dbReference>
<evidence type="ECO:0000313" key="3">
    <source>
        <dbReference type="Proteomes" id="UP001187192"/>
    </source>
</evidence>
<protein>
    <submittedName>
        <fullName evidence="2">Uncharacterized protein</fullName>
    </submittedName>
</protein>
<dbReference type="AlphaFoldDB" id="A0AA87ZAP2"/>
<evidence type="ECO:0000256" key="1">
    <source>
        <dbReference type="SAM" id="MobiDB-lite"/>
    </source>
</evidence>
<organism evidence="2 3">
    <name type="scientific">Ficus carica</name>
    <name type="common">Common fig</name>
    <dbReference type="NCBI Taxonomy" id="3494"/>
    <lineage>
        <taxon>Eukaryota</taxon>
        <taxon>Viridiplantae</taxon>
        <taxon>Streptophyta</taxon>
        <taxon>Embryophyta</taxon>
        <taxon>Tracheophyta</taxon>
        <taxon>Spermatophyta</taxon>
        <taxon>Magnoliopsida</taxon>
        <taxon>eudicotyledons</taxon>
        <taxon>Gunneridae</taxon>
        <taxon>Pentapetalae</taxon>
        <taxon>rosids</taxon>
        <taxon>fabids</taxon>
        <taxon>Rosales</taxon>
        <taxon>Moraceae</taxon>
        <taxon>Ficeae</taxon>
        <taxon>Ficus</taxon>
    </lineage>
</organism>
<sequence>MLGGLGHLDAELVSELRHQRSVDRGLRARVPGSWWSRLLPVSPRSRKRNSWPVLPNGLYGGQLVDPPSVGPPSVCPSAHPDGSLAGWSAIPRSSLP</sequence>
<evidence type="ECO:0000313" key="2">
    <source>
        <dbReference type="EMBL" id="GMN32763.1"/>
    </source>
</evidence>
<keyword evidence="3" id="KW-1185">Reference proteome</keyword>
<accession>A0AA87ZAP2</accession>
<proteinExistence type="predicted"/>
<feature type="region of interest" description="Disordered" evidence="1">
    <location>
        <begin position="65"/>
        <end position="96"/>
    </location>
</feature>
<gene>
    <name evidence="2" type="ORF">TIFTF001_041784</name>
</gene>